<proteinExistence type="predicted"/>
<organism evidence="1">
    <name type="scientific">Arundo donax</name>
    <name type="common">Giant reed</name>
    <name type="synonym">Donax arundinaceus</name>
    <dbReference type="NCBI Taxonomy" id="35708"/>
    <lineage>
        <taxon>Eukaryota</taxon>
        <taxon>Viridiplantae</taxon>
        <taxon>Streptophyta</taxon>
        <taxon>Embryophyta</taxon>
        <taxon>Tracheophyta</taxon>
        <taxon>Spermatophyta</taxon>
        <taxon>Magnoliopsida</taxon>
        <taxon>Liliopsida</taxon>
        <taxon>Poales</taxon>
        <taxon>Poaceae</taxon>
        <taxon>PACMAD clade</taxon>
        <taxon>Arundinoideae</taxon>
        <taxon>Arundineae</taxon>
        <taxon>Arundo</taxon>
    </lineage>
</organism>
<accession>A0A0A9H3Z5</accession>
<reference evidence="1" key="2">
    <citation type="journal article" date="2015" name="Data Brief">
        <title>Shoot transcriptome of the giant reed, Arundo donax.</title>
        <authorList>
            <person name="Barrero R.A."/>
            <person name="Guerrero F.D."/>
            <person name="Moolhuijzen P."/>
            <person name="Goolsby J.A."/>
            <person name="Tidwell J."/>
            <person name="Bellgard S.E."/>
            <person name="Bellgard M.I."/>
        </authorList>
    </citation>
    <scope>NUCLEOTIDE SEQUENCE</scope>
    <source>
        <tissue evidence="1">Shoot tissue taken approximately 20 cm above the soil surface</tissue>
    </source>
</reference>
<protein>
    <submittedName>
        <fullName evidence="1">Uncharacterized protein</fullName>
    </submittedName>
</protein>
<evidence type="ECO:0000313" key="1">
    <source>
        <dbReference type="EMBL" id="JAE27583.1"/>
    </source>
</evidence>
<reference evidence="1" key="1">
    <citation type="submission" date="2014-09" db="EMBL/GenBank/DDBJ databases">
        <authorList>
            <person name="Magalhaes I.L.F."/>
            <person name="Oliveira U."/>
            <person name="Santos F.R."/>
            <person name="Vidigal T.H.D.A."/>
            <person name="Brescovit A.D."/>
            <person name="Santos A.J."/>
        </authorList>
    </citation>
    <scope>NUCLEOTIDE SEQUENCE</scope>
    <source>
        <tissue evidence="1">Shoot tissue taken approximately 20 cm above the soil surface</tissue>
    </source>
</reference>
<dbReference type="EMBL" id="GBRH01170313">
    <property type="protein sequence ID" value="JAE27583.1"/>
    <property type="molecule type" value="Transcribed_RNA"/>
</dbReference>
<sequence length="47" mass="5619">MNFVIFWFPQMHYLCPLPVKRIIQEHEDIHCSELSVVDSTNQEKITT</sequence>
<name>A0A0A9H3Z5_ARUDO</name>
<dbReference type="AlphaFoldDB" id="A0A0A9H3Z5"/>